<evidence type="ECO:0000313" key="4">
    <source>
        <dbReference type="Proteomes" id="UP000267096"/>
    </source>
</evidence>
<feature type="compositionally biased region" description="Low complexity" evidence="1">
    <location>
        <begin position="440"/>
        <end position="460"/>
    </location>
</feature>
<feature type="compositionally biased region" description="Polar residues" evidence="1">
    <location>
        <begin position="388"/>
        <end position="413"/>
    </location>
</feature>
<feature type="compositionally biased region" description="Polar residues" evidence="1">
    <location>
        <begin position="625"/>
        <end position="634"/>
    </location>
</feature>
<dbReference type="EMBL" id="UYRR01032317">
    <property type="protein sequence ID" value="VDK55133.1"/>
    <property type="molecule type" value="Genomic_DNA"/>
</dbReference>
<dbReference type="OrthoDB" id="5865496at2759"/>
<reference evidence="3 4" key="2">
    <citation type="submission" date="2018-11" db="EMBL/GenBank/DDBJ databases">
        <authorList>
            <consortium name="Pathogen Informatics"/>
        </authorList>
    </citation>
    <scope>NUCLEOTIDE SEQUENCE [LARGE SCALE GENOMIC DNA]</scope>
</reference>
<protein>
    <submittedName>
        <fullName evidence="5">Dentin sialophosphoprotein-like</fullName>
    </submittedName>
</protein>
<sequence length="634" mass="68106">MGWSSRGRLLLILCSIQIAQCSRSLRRDSGYQPKEGDTLVHEVRLASFDESTSRQQSTQPLVNNIVIQVYLNAKNTSTIKSSKAITSGLNIGQSPLGSPENPIIISKDFDREALKFIDEENVAEYNPTNMVEIKAVVYGVGGDENRMAEGEQMEKRINKEFQSSIPAIRERLSGLKKDSQLTENHFLLERLMKKRETDEQTSIAADQPISLTGASDTNESVRDEPSASEDSEVGTTRSFDTMRISTESTIVEGVQVLLDAQTETTTIPIQQTSTESGLVDRVEVAIESAIATTTAETDTDRNTFPNEVIKTKTGILEMSEEEEPSTVSILDLENVETTTTLGHSSTEAVEMATEQFTNGGAESEVEELGSLIVLESEFDSTESDSTTVITSNNVPVESEVTSQSSDTNFDTFFNSRNGGENNRGTTGKSASSDSSETKSTEGTPTSQETSTTTRTTLENTDAMLSMETVGLQGENVQKTDGISSTSVIPTVTDASVLSESGESGLSRTDVETLGGERLITSETRQEGENKGISSEGATEKLAEQTSQSIGATQSGGLEVVTQTFDTSSTLSKTTLQVAATAESDGITTLIPEADEAEEGAENSENNRQTQTRTTTNAPQTAAVEPSSQGIHLSP</sequence>
<dbReference type="WBParaSite" id="ASIM_0001602001-mRNA-1">
    <property type="protein sequence ID" value="ASIM_0001602001-mRNA-1"/>
    <property type="gene ID" value="ASIM_0001602001"/>
</dbReference>
<evidence type="ECO:0000313" key="3">
    <source>
        <dbReference type="EMBL" id="VDK55133.1"/>
    </source>
</evidence>
<feature type="compositionally biased region" description="Low complexity" evidence="1">
    <location>
        <begin position="414"/>
        <end position="434"/>
    </location>
</feature>
<feature type="region of interest" description="Disordered" evidence="1">
    <location>
        <begin position="377"/>
        <end position="460"/>
    </location>
</feature>
<keyword evidence="4" id="KW-1185">Reference proteome</keyword>
<feature type="region of interest" description="Disordered" evidence="1">
    <location>
        <begin position="579"/>
        <end position="634"/>
    </location>
</feature>
<evidence type="ECO:0000313" key="5">
    <source>
        <dbReference type="WBParaSite" id="ASIM_0001602001-mRNA-1"/>
    </source>
</evidence>
<evidence type="ECO:0000256" key="2">
    <source>
        <dbReference type="SAM" id="SignalP"/>
    </source>
</evidence>
<feature type="compositionally biased region" description="Acidic residues" evidence="1">
    <location>
        <begin position="592"/>
        <end position="601"/>
    </location>
</feature>
<proteinExistence type="predicted"/>
<accession>A0A0M3K4X9</accession>
<dbReference type="AlphaFoldDB" id="A0A0M3K4X9"/>
<feature type="compositionally biased region" description="Low complexity" evidence="1">
    <location>
        <begin position="497"/>
        <end position="506"/>
    </location>
</feature>
<evidence type="ECO:0000256" key="1">
    <source>
        <dbReference type="SAM" id="MobiDB-lite"/>
    </source>
</evidence>
<feature type="region of interest" description="Disordered" evidence="1">
    <location>
        <begin position="198"/>
        <end position="241"/>
    </location>
</feature>
<dbReference type="Proteomes" id="UP000267096">
    <property type="component" value="Unassembled WGS sequence"/>
</dbReference>
<name>A0A0M3K4X9_ANISI</name>
<gene>
    <name evidence="3" type="ORF">ASIM_LOCUS15427</name>
</gene>
<feature type="compositionally biased region" description="Polar residues" evidence="1">
    <location>
        <begin position="200"/>
        <end position="218"/>
    </location>
</feature>
<organism evidence="5">
    <name type="scientific">Anisakis simplex</name>
    <name type="common">Herring worm</name>
    <dbReference type="NCBI Taxonomy" id="6269"/>
    <lineage>
        <taxon>Eukaryota</taxon>
        <taxon>Metazoa</taxon>
        <taxon>Ecdysozoa</taxon>
        <taxon>Nematoda</taxon>
        <taxon>Chromadorea</taxon>
        <taxon>Rhabditida</taxon>
        <taxon>Spirurina</taxon>
        <taxon>Ascaridomorpha</taxon>
        <taxon>Ascaridoidea</taxon>
        <taxon>Anisakidae</taxon>
        <taxon>Anisakis</taxon>
        <taxon>Anisakis simplex complex</taxon>
    </lineage>
</organism>
<feature type="compositionally biased region" description="Low complexity" evidence="1">
    <location>
        <begin position="602"/>
        <end position="622"/>
    </location>
</feature>
<reference evidence="5" key="1">
    <citation type="submission" date="2017-02" db="UniProtKB">
        <authorList>
            <consortium name="WormBaseParasite"/>
        </authorList>
    </citation>
    <scope>IDENTIFICATION</scope>
</reference>
<keyword evidence="2" id="KW-0732">Signal</keyword>
<feature type="chain" id="PRO_5043121221" evidence="2">
    <location>
        <begin position="22"/>
        <end position="634"/>
    </location>
</feature>
<feature type="compositionally biased region" description="Polar residues" evidence="1">
    <location>
        <begin position="543"/>
        <end position="556"/>
    </location>
</feature>
<feature type="signal peptide" evidence="2">
    <location>
        <begin position="1"/>
        <end position="21"/>
    </location>
</feature>
<feature type="region of interest" description="Disordered" evidence="1">
    <location>
        <begin position="495"/>
        <end position="556"/>
    </location>
</feature>